<dbReference type="InterPro" id="IPR039418">
    <property type="entry name" value="LexA-like"/>
</dbReference>
<dbReference type="SUPFAM" id="SSF51306">
    <property type="entry name" value="LexA/Signal peptidase"/>
    <property type="match status" value="1"/>
</dbReference>
<dbReference type="GO" id="GO:0004252">
    <property type="term" value="F:serine-type endopeptidase activity"/>
    <property type="evidence" value="ECO:0007669"/>
    <property type="project" value="UniProtKB-UniRule"/>
</dbReference>
<dbReference type="InterPro" id="IPR006199">
    <property type="entry name" value="LexA_DNA-bd_dom"/>
</dbReference>
<evidence type="ECO:0000256" key="7">
    <source>
        <dbReference type="ARBA" id="ARBA00023163"/>
    </source>
</evidence>
<dbReference type="GO" id="GO:0006260">
    <property type="term" value="P:DNA replication"/>
    <property type="evidence" value="ECO:0007669"/>
    <property type="project" value="UniProtKB-UniRule"/>
</dbReference>
<dbReference type="Proteomes" id="UP000287247">
    <property type="component" value="Unassembled WGS sequence"/>
</dbReference>
<feature type="domain" description="LexA repressor DNA-binding" evidence="12">
    <location>
        <begin position="1"/>
        <end position="65"/>
    </location>
</feature>
<dbReference type="InterPro" id="IPR006200">
    <property type="entry name" value="LexA"/>
</dbReference>
<evidence type="ECO:0000256" key="6">
    <source>
        <dbReference type="ARBA" id="ARBA00023125"/>
    </source>
</evidence>
<dbReference type="GO" id="GO:0009432">
    <property type="term" value="P:SOS response"/>
    <property type="evidence" value="ECO:0007669"/>
    <property type="project" value="UniProtKB-UniRule"/>
</dbReference>
<dbReference type="GO" id="GO:0003677">
    <property type="term" value="F:DNA binding"/>
    <property type="evidence" value="ECO:0007669"/>
    <property type="project" value="UniProtKB-UniRule"/>
</dbReference>
<dbReference type="RefSeq" id="WP_124974365.1">
    <property type="nucleotide sequence ID" value="NZ_BDQK01000015.1"/>
</dbReference>
<dbReference type="InterPro" id="IPR015927">
    <property type="entry name" value="Peptidase_S24_S26A/B/C"/>
</dbReference>
<sequence>MESLTPAQQELYDWLVLYINEKQHAPSIRQMMKAMNLRSPAPVQSRLERLRNKGYIDWTEGKARTLRILRPQPQGLTISGEITPGGLVEPFAEDPEKIDLAPIFKLDNHYALRVKGDSMIEDLITDGDLAILRSLAADEVVTDGDIVSAIIEGVGTTIKRFYQEGETVTLKASNPNHPPIEVNISQVEIQGVFVGVWRGYKMESKVINS</sequence>
<dbReference type="InterPro" id="IPR036390">
    <property type="entry name" value="WH_DNA-bd_sf"/>
</dbReference>
<organism evidence="13 14">
    <name type="scientific">Aphanothece sacrum FPU1</name>
    <dbReference type="NCBI Taxonomy" id="1920663"/>
    <lineage>
        <taxon>Bacteria</taxon>
        <taxon>Bacillati</taxon>
        <taxon>Cyanobacteriota</taxon>
        <taxon>Cyanophyceae</taxon>
        <taxon>Oscillatoriophycideae</taxon>
        <taxon>Chroococcales</taxon>
        <taxon>Aphanothecaceae</taxon>
        <taxon>Aphanothece</taxon>
    </lineage>
</organism>
<proteinExistence type="inferred from homology"/>
<dbReference type="HAMAP" id="MF_00015">
    <property type="entry name" value="LexA"/>
    <property type="match status" value="1"/>
</dbReference>
<reference evidence="14" key="1">
    <citation type="submission" date="2017-05" db="EMBL/GenBank/DDBJ databases">
        <title>Physiological properties and genetic analysis related to exopolysaccharide production of fresh-water unicellular cyanobacterium Aphanothece sacrum, Suizenji Nori, that has been cultured as a food source in Japan.</title>
        <authorList>
            <person name="Kanesaki Y."/>
            <person name="Yoshikawa S."/>
            <person name="Ohki K."/>
        </authorList>
    </citation>
    <scope>NUCLEOTIDE SEQUENCE [LARGE SCALE GENOMIC DNA]</scope>
    <source>
        <strain evidence="14">FPU1</strain>
    </source>
</reference>
<keyword evidence="9 10" id="KW-0742">SOS response</keyword>
<comment type="caution">
    <text evidence="13">The sequence shown here is derived from an EMBL/GenBank/DDBJ whole genome shotgun (WGS) entry which is preliminary data.</text>
</comment>
<evidence type="ECO:0000256" key="4">
    <source>
        <dbReference type="ARBA" id="ARBA00022801"/>
    </source>
</evidence>
<keyword evidence="6 10" id="KW-0238">DNA-binding</keyword>
<dbReference type="GO" id="GO:0045892">
    <property type="term" value="P:negative regulation of DNA-templated transcription"/>
    <property type="evidence" value="ECO:0007669"/>
    <property type="project" value="UniProtKB-UniRule"/>
</dbReference>
<dbReference type="NCBIfam" id="TIGR00498">
    <property type="entry name" value="lexA"/>
    <property type="match status" value="1"/>
</dbReference>
<dbReference type="Pfam" id="PF01726">
    <property type="entry name" value="LexA_DNA_bind"/>
    <property type="match status" value="1"/>
</dbReference>
<evidence type="ECO:0000313" key="13">
    <source>
        <dbReference type="EMBL" id="GBF82071.1"/>
    </source>
</evidence>
<comment type="catalytic activity">
    <reaction evidence="10">
        <text>Hydrolysis of Ala-|-Gly bond in repressor LexA.</text>
        <dbReference type="EC" id="3.4.21.88"/>
    </reaction>
</comment>
<dbReference type="EC" id="3.4.21.88" evidence="10"/>
<dbReference type="CDD" id="cd06529">
    <property type="entry name" value="S24_LexA-like"/>
    <property type="match status" value="1"/>
</dbReference>
<feature type="active site" description="For autocatalytic cleavage activity" evidence="10">
    <location>
        <position position="118"/>
    </location>
</feature>
<evidence type="ECO:0000259" key="11">
    <source>
        <dbReference type="Pfam" id="PF00717"/>
    </source>
</evidence>
<dbReference type="PANTHER" id="PTHR33516">
    <property type="entry name" value="LEXA REPRESSOR"/>
    <property type="match status" value="1"/>
</dbReference>
<keyword evidence="8 10" id="KW-0234">DNA repair</keyword>
<accession>A0A401ILF8</accession>
<keyword evidence="5 10" id="KW-0805">Transcription regulation</keyword>
<dbReference type="GO" id="GO:0006508">
    <property type="term" value="P:proteolysis"/>
    <property type="evidence" value="ECO:0007669"/>
    <property type="project" value="InterPro"/>
</dbReference>
<keyword evidence="7 10" id="KW-0804">Transcription</keyword>
<dbReference type="SUPFAM" id="SSF46785">
    <property type="entry name" value="Winged helix' DNA-binding domain"/>
    <property type="match status" value="1"/>
</dbReference>
<gene>
    <name evidence="10" type="primary">lexA</name>
    <name evidence="13" type="ORF">AsFPU1_3497</name>
</gene>
<feature type="domain" description="Peptidase S24/S26A/S26B/S26C" evidence="11">
    <location>
        <begin position="96"/>
        <end position="194"/>
    </location>
</feature>
<dbReference type="Gene3D" id="2.10.109.10">
    <property type="entry name" value="Umud Fragment, subunit A"/>
    <property type="match status" value="1"/>
</dbReference>
<keyword evidence="4 10" id="KW-0378">Hydrolase</keyword>
<name>A0A401ILF8_APHSA</name>
<dbReference type="Pfam" id="PF00717">
    <property type="entry name" value="Peptidase_S24"/>
    <property type="match status" value="1"/>
</dbReference>
<dbReference type="GO" id="GO:0006281">
    <property type="term" value="P:DNA repair"/>
    <property type="evidence" value="ECO:0007669"/>
    <property type="project" value="UniProtKB-UniRule"/>
</dbReference>
<keyword evidence="2 10" id="KW-0235">DNA replication</keyword>
<feature type="DNA-binding region" description="H-T-H motif" evidence="10">
    <location>
        <begin position="28"/>
        <end position="48"/>
    </location>
</feature>
<evidence type="ECO:0000256" key="8">
    <source>
        <dbReference type="ARBA" id="ARBA00023204"/>
    </source>
</evidence>
<dbReference type="InterPro" id="IPR036286">
    <property type="entry name" value="LexA/Signal_pep-like_sf"/>
</dbReference>
<feature type="active site" description="For autocatalytic cleavage activity" evidence="10">
    <location>
        <position position="159"/>
    </location>
</feature>
<comment type="subunit">
    <text evidence="10">Homodimer.</text>
</comment>
<comment type="function">
    <text evidence="10">Represses a number of genes involved in the response to DNA damage (SOS response), including recA and lexA. In the presence of single-stranded DNA, RecA interacts with LexA causing an autocatalytic cleavage which disrupts the DNA-binding part of LexA, leading to derepression of the SOS regulon and eventually DNA repair.</text>
</comment>
<dbReference type="AlphaFoldDB" id="A0A401ILF8"/>
<dbReference type="InterPro" id="IPR050077">
    <property type="entry name" value="LexA_repressor"/>
</dbReference>
<evidence type="ECO:0000256" key="5">
    <source>
        <dbReference type="ARBA" id="ARBA00023015"/>
    </source>
</evidence>
<evidence type="ECO:0000256" key="3">
    <source>
        <dbReference type="ARBA" id="ARBA00022763"/>
    </source>
</evidence>
<dbReference type="PANTHER" id="PTHR33516:SF2">
    <property type="entry name" value="LEXA REPRESSOR-RELATED"/>
    <property type="match status" value="1"/>
</dbReference>
<evidence type="ECO:0000256" key="2">
    <source>
        <dbReference type="ARBA" id="ARBA00022705"/>
    </source>
</evidence>
<evidence type="ECO:0000256" key="1">
    <source>
        <dbReference type="ARBA" id="ARBA00022491"/>
    </source>
</evidence>
<keyword evidence="1 10" id="KW-0678">Repressor</keyword>
<dbReference type="EMBL" id="BDQK01000015">
    <property type="protein sequence ID" value="GBF82071.1"/>
    <property type="molecule type" value="Genomic_DNA"/>
</dbReference>
<keyword evidence="10" id="KW-0068">Autocatalytic cleavage</keyword>
<evidence type="ECO:0000259" key="12">
    <source>
        <dbReference type="Pfam" id="PF01726"/>
    </source>
</evidence>
<dbReference type="Gene3D" id="1.10.10.10">
    <property type="entry name" value="Winged helix-like DNA-binding domain superfamily/Winged helix DNA-binding domain"/>
    <property type="match status" value="1"/>
</dbReference>
<keyword evidence="14" id="KW-1185">Reference proteome</keyword>
<evidence type="ECO:0000256" key="9">
    <source>
        <dbReference type="ARBA" id="ARBA00023236"/>
    </source>
</evidence>
<dbReference type="OrthoDB" id="9802364at2"/>
<dbReference type="InterPro" id="IPR036388">
    <property type="entry name" value="WH-like_DNA-bd_sf"/>
</dbReference>
<evidence type="ECO:0000313" key="14">
    <source>
        <dbReference type="Proteomes" id="UP000287247"/>
    </source>
</evidence>
<evidence type="ECO:0000256" key="10">
    <source>
        <dbReference type="HAMAP-Rule" id="MF_00015"/>
    </source>
</evidence>
<comment type="similarity">
    <text evidence="10">Belongs to the peptidase S24 family.</text>
</comment>
<protein>
    <recommendedName>
        <fullName evidence="10">LexA repressor</fullName>
        <ecNumber evidence="10">3.4.21.88</ecNumber>
    </recommendedName>
</protein>
<keyword evidence="3 10" id="KW-0227">DNA damage</keyword>
<comment type="caution">
    <text evidence="10">Lacks conserved residue(s) required for the propagation of feature annotation.</text>
</comment>